<evidence type="ECO:0000256" key="1">
    <source>
        <dbReference type="SAM" id="MobiDB-lite"/>
    </source>
</evidence>
<dbReference type="Proteomes" id="UP000677515">
    <property type="component" value="Chromosome"/>
</dbReference>
<reference evidence="2 3" key="1">
    <citation type="submission" date="2021-01" db="EMBL/GenBank/DDBJ databases">
        <title>Complete genome sequence of Erwinia rhapontici MAFF 311153.</title>
        <authorList>
            <person name="Morohoshi T."/>
            <person name="Someya N."/>
        </authorList>
    </citation>
    <scope>NUCLEOTIDE SEQUENCE [LARGE SCALE GENOMIC DNA]</scope>
    <source>
        <strain evidence="2 3">MAFF 311153</strain>
    </source>
</reference>
<dbReference type="EMBL" id="AP024329">
    <property type="protein sequence ID" value="BCQ35955.1"/>
    <property type="molecule type" value="Genomic_DNA"/>
</dbReference>
<dbReference type="Gene3D" id="3.30.160.390">
    <property type="entry name" value="Integrase, DNA-binding domain"/>
    <property type="match status" value="1"/>
</dbReference>
<evidence type="ECO:0008006" key="4">
    <source>
        <dbReference type="Google" id="ProtNLM"/>
    </source>
</evidence>
<dbReference type="InterPro" id="IPR038488">
    <property type="entry name" value="Integrase_DNA-bd_sf"/>
</dbReference>
<protein>
    <recommendedName>
        <fullName evidence="4">Integrase-like protein</fullName>
    </recommendedName>
</protein>
<evidence type="ECO:0000313" key="2">
    <source>
        <dbReference type="EMBL" id="BCQ35955.1"/>
    </source>
</evidence>
<evidence type="ECO:0000313" key="3">
    <source>
        <dbReference type="Proteomes" id="UP000677515"/>
    </source>
</evidence>
<proteinExistence type="predicted"/>
<feature type="region of interest" description="Disordered" evidence="1">
    <location>
        <begin position="1"/>
        <end position="37"/>
    </location>
</feature>
<gene>
    <name evidence="2" type="ORF">ERHA53_32980</name>
</gene>
<feature type="compositionally biased region" description="Basic and acidic residues" evidence="1">
    <location>
        <begin position="1"/>
        <end position="19"/>
    </location>
</feature>
<organism evidence="2 3">
    <name type="scientific">Erwinia rhapontici</name>
    <name type="common">Pectobacterium rhapontici</name>
    <dbReference type="NCBI Taxonomy" id="55212"/>
    <lineage>
        <taxon>Bacteria</taxon>
        <taxon>Pseudomonadati</taxon>
        <taxon>Pseudomonadota</taxon>
        <taxon>Gammaproteobacteria</taxon>
        <taxon>Enterobacterales</taxon>
        <taxon>Erwiniaceae</taxon>
        <taxon>Erwinia</taxon>
    </lineage>
</organism>
<sequence>MALTELKVRNTKHSDKPVKMTDGNGMHLLITTNGSKY</sequence>
<keyword evidence="3" id="KW-1185">Reference proteome</keyword>
<accession>A0ABM7N3S9</accession>
<name>A0ABM7N3S9_ERWRD</name>